<protein>
    <submittedName>
        <fullName evidence="1">Uncharacterized protein</fullName>
    </submittedName>
</protein>
<dbReference type="RefSeq" id="WP_281006813.1">
    <property type="nucleotide sequence ID" value="NZ_JAYGIE010000006.1"/>
</dbReference>
<gene>
    <name evidence="1" type="ORF">VB774_02630</name>
</gene>
<dbReference type="Proteomes" id="UP001301388">
    <property type="component" value="Unassembled WGS sequence"/>
</dbReference>
<evidence type="ECO:0000313" key="2">
    <source>
        <dbReference type="Proteomes" id="UP001301388"/>
    </source>
</evidence>
<proteinExistence type="predicted"/>
<comment type="caution">
    <text evidence="1">The sequence shown here is derived from an EMBL/GenBank/DDBJ whole genome shotgun (WGS) entry which is preliminary data.</text>
</comment>
<evidence type="ECO:0000313" key="1">
    <source>
        <dbReference type="EMBL" id="MEA5476505.1"/>
    </source>
</evidence>
<accession>A0ABU5TE68</accession>
<sequence length="71" mass="8432">MTQALHTAIESVNALSLEEKHQLWLILDEAIAQAEEQDWLEDDETVEEIQQVREEYRKGEYITFHQYLAQN</sequence>
<organism evidence="1 2">
    <name type="scientific">Pseudanabaena galeata UHCC 0370</name>
    <dbReference type="NCBI Taxonomy" id="3110310"/>
    <lineage>
        <taxon>Bacteria</taxon>
        <taxon>Bacillati</taxon>
        <taxon>Cyanobacteriota</taxon>
        <taxon>Cyanophyceae</taxon>
        <taxon>Pseudanabaenales</taxon>
        <taxon>Pseudanabaenaceae</taxon>
        <taxon>Pseudanabaena</taxon>
    </lineage>
</organism>
<keyword evidence="2" id="KW-1185">Reference proteome</keyword>
<reference evidence="1 2" key="1">
    <citation type="submission" date="2023-12" db="EMBL/GenBank/DDBJ databases">
        <title>Baltic Sea Cyanobacteria.</title>
        <authorList>
            <person name="Delbaje E."/>
            <person name="Fewer D.P."/>
            <person name="Shishido T.K."/>
        </authorList>
    </citation>
    <scope>NUCLEOTIDE SEQUENCE [LARGE SCALE GENOMIC DNA]</scope>
    <source>
        <strain evidence="1 2">UHCC 0370</strain>
    </source>
</reference>
<name>A0ABU5TE68_9CYAN</name>
<dbReference type="EMBL" id="JAYGIE010000006">
    <property type="protein sequence ID" value="MEA5476505.1"/>
    <property type="molecule type" value="Genomic_DNA"/>
</dbReference>